<feature type="transmembrane region" description="Helical" evidence="9">
    <location>
        <begin position="119"/>
        <end position="141"/>
    </location>
</feature>
<dbReference type="PRINTS" id="PR00171">
    <property type="entry name" value="SUGRTRNSPORT"/>
</dbReference>
<feature type="transmembrane region" description="Helical" evidence="9">
    <location>
        <begin position="398"/>
        <end position="417"/>
    </location>
</feature>
<reference evidence="11" key="1">
    <citation type="journal article" date="2020" name="Stud. Mycol.">
        <title>101 Dothideomycetes genomes: a test case for predicting lifestyles and emergence of pathogens.</title>
        <authorList>
            <person name="Haridas S."/>
            <person name="Albert R."/>
            <person name="Binder M."/>
            <person name="Bloem J."/>
            <person name="Labutti K."/>
            <person name="Salamov A."/>
            <person name="Andreopoulos B."/>
            <person name="Baker S."/>
            <person name="Barry K."/>
            <person name="Bills G."/>
            <person name="Bluhm B."/>
            <person name="Cannon C."/>
            <person name="Castanera R."/>
            <person name="Culley D."/>
            <person name="Daum C."/>
            <person name="Ezra D."/>
            <person name="Gonzalez J."/>
            <person name="Henrissat B."/>
            <person name="Kuo A."/>
            <person name="Liang C."/>
            <person name="Lipzen A."/>
            <person name="Lutzoni F."/>
            <person name="Magnuson J."/>
            <person name="Mondo S."/>
            <person name="Nolan M."/>
            <person name="Ohm R."/>
            <person name="Pangilinan J."/>
            <person name="Park H.-J."/>
            <person name="Ramirez L."/>
            <person name="Alfaro M."/>
            <person name="Sun H."/>
            <person name="Tritt A."/>
            <person name="Yoshinaga Y."/>
            <person name="Zwiers L.-H."/>
            <person name="Turgeon B."/>
            <person name="Goodwin S."/>
            <person name="Spatafora J."/>
            <person name="Crous P."/>
            <person name="Grigoriev I."/>
        </authorList>
    </citation>
    <scope>NUCLEOTIDE SEQUENCE</scope>
    <source>
        <strain evidence="11">Tuck. ex Michener</strain>
    </source>
</reference>
<dbReference type="GO" id="GO:0005351">
    <property type="term" value="F:carbohydrate:proton symporter activity"/>
    <property type="evidence" value="ECO:0007669"/>
    <property type="project" value="TreeGrafter"/>
</dbReference>
<feature type="transmembrane region" description="Helical" evidence="9">
    <location>
        <begin position="331"/>
        <end position="351"/>
    </location>
</feature>
<feature type="region of interest" description="Disordered" evidence="8">
    <location>
        <begin position="1"/>
        <end position="26"/>
    </location>
</feature>
<dbReference type="InterPro" id="IPR050360">
    <property type="entry name" value="MFS_Sugar_Transporters"/>
</dbReference>
<dbReference type="Proteomes" id="UP000800092">
    <property type="component" value="Unassembled WGS sequence"/>
</dbReference>
<dbReference type="PANTHER" id="PTHR48022:SF2">
    <property type="entry name" value="PLASTIDIC GLUCOSE TRANSPORTER 4"/>
    <property type="match status" value="1"/>
</dbReference>
<evidence type="ECO:0000256" key="7">
    <source>
        <dbReference type="RuleBase" id="RU003346"/>
    </source>
</evidence>
<dbReference type="InterPro" id="IPR036259">
    <property type="entry name" value="MFS_trans_sf"/>
</dbReference>
<evidence type="ECO:0000256" key="4">
    <source>
        <dbReference type="ARBA" id="ARBA00022692"/>
    </source>
</evidence>
<dbReference type="GO" id="GO:0016020">
    <property type="term" value="C:membrane"/>
    <property type="evidence" value="ECO:0007669"/>
    <property type="project" value="UniProtKB-SubCell"/>
</dbReference>
<evidence type="ECO:0000313" key="12">
    <source>
        <dbReference type="Proteomes" id="UP000800092"/>
    </source>
</evidence>
<dbReference type="Pfam" id="PF00083">
    <property type="entry name" value="Sugar_tr"/>
    <property type="match status" value="1"/>
</dbReference>
<dbReference type="PROSITE" id="PS00217">
    <property type="entry name" value="SUGAR_TRANSPORT_2"/>
    <property type="match status" value="1"/>
</dbReference>
<gene>
    <name evidence="11" type="ORF">EV356DRAFT_526263</name>
</gene>
<feature type="compositionally biased region" description="Polar residues" evidence="8">
    <location>
        <begin position="1"/>
        <end position="11"/>
    </location>
</feature>
<feature type="transmembrane region" description="Helical" evidence="9">
    <location>
        <begin position="177"/>
        <end position="199"/>
    </location>
</feature>
<comment type="subcellular location">
    <subcellularLocation>
        <location evidence="1">Membrane</location>
        <topology evidence="1">Multi-pass membrane protein</topology>
    </subcellularLocation>
</comment>
<feature type="domain" description="Major facilitator superfamily (MFS) profile" evidence="10">
    <location>
        <begin position="49"/>
        <end position="481"/>
    </location>
</feature>
<proteinExistence type="inferred from homology"/>
<comment type="similarity">
    <text evidence="2 7">Belongs to the major facilitator superfamily. Sugar transporter (TC 2.A.1.1) family.</text>
</comment>
<evidence type="ECO:0000256" key="8">
    <source>
        <dbReference type="SAM" id="MobiDB-lite"/>
    </source>
</evidence>
<evidence type="ECO:0000256" key="3">
    <source>
        <dbReference type="ARBA" id="ARBA00022448"/>
    </source>
</evidence>
<evidence type="ECO:0000313" key="11">
    <source>
        <dbReference type="EMBL" id="KAF2231025.1"/>
    </source>
</evidence>
<keyword evidence="6 9" id="KW-0472">Membrane</keyword>
<dbReference type="OrthoDB" id="6612291at2759"/>
<dbReference type="InterPro" id="IPR005829">
    <property type="entry name" value="Sugar_transporter_CS"/>
</dbReference>
<dbReference type="AlphaFoldDB" id="A0A6A6GZ29"/>
<dbReference type="InterPro" id="IPR003663">
    <property type="entry name" value="Sugar/inositol_transpt"/>
</dbReference>
<feature type="region of interest" description="Disordered" evidence="8">
    <location>
        <begin position="501"/>
        <end position="523"/>
    </location>
</feature>
<feature type="transmembrane region" description="Helical" evidence="9">
    <location>
        <begin position="211"/>
        <end position="231"/>
    </location>
</feature>
<keyword evidence="3 7" id="KW-0813">Transport</keyword>
<dbReference type="PANTHER" id="PTHR48022">
    <property type="entry name" value="PLASTIDIC GLUCOSE TRANSPORTER 4"/>
    <property type="match status" value="1"/>
</dbReference>
<feature type="transmembrane region" description="Helical" evidence="9">
    <location>
        <begin position="45"/>
        <end position="62"/>
    </location>
</feature>
<dbReference type="InterPro" id="IPR005828">
    <property type="entry name" value="MFS_sugar_transport-like"/>
</dbReference>
<dbReference type="InterPro" id="IPR020846">
    <property type="entry name" value="MFS_dom"/>
</dbReference>
<organism evidence="11 12">
    <name type="scientific">Viridothelium virens</name>
    <name type="common">Speckled blister lichen</name>
    <name type="synonym">Trypethelium virens</name>
    <dbReference type="NCBI Taxonomy" id="1048519"/>
    <lineage>
        <taxon>Eukaryota</taxon>
        <taxon>Fungi</taxon>
        <taxon>Dikarya</taxon>
        <taxon>Ascomycota</taxon>
        <taxon>Pezizomycotina</taxon>
        <taxon>Dothideomycetes</taxon>
        <taxon>Dothideomycetes incertae sedis</taxon>
        <taxon>Trypetheliales</taxon>
        <taxon>Trypetheliaceae</taxon>
        <taxon>Viridothelium</taxon>
    </lineage>
</organism>
<keyword evidence="12" id="KW-1185">Reference proteome</keyword>
<protein>
    <submittedName>
        <fullName evidence="11">General substrate transporter</fullName>
    </submittedName>
</protein>
<evidence type="ECO:0000256" key="2">
    <source>
        <dbReference type="ARBA" id="ARBA00010992"/>
    </source>
</evidence>
<dbReference type="SUPFAM" id="SSF103473">
    <property type="entry name" value="MFS general substrate transporter"/>
    <property type="match status" value="1"/>
</dbReference>
<evidence type="ECO:0000256" key="5">
    <source>
        <dbReference type="ARBA" id="ARBA00022989"/>
    </source>
</evidence>
<feature type="transmembrane region" description="Helical" evidence="9">
    <location>
        <begin position="291"/>
        <end position="311"/>
    </location>
</feature>
<evidence type="ECO:0000256" key="1">
    <source>
        <dbReference type="ARBA" id="ARBA00004141"/>
    </source>
</evidence>
<sequence length="523" mass="57600">MAPNPSDQYTSLPDEDEESWLKQSKPIRPPLNIRDGHVRLPNEKYVYQLTAFVSIGAFLFGYDQGVMGMIVADARWKDLMRPRNSWVTGAIISLLDLGSLLGALLLAPLADPLGRERALSLSGTLALIGALLQAAAPSLFLLGLGRVVLGIGVGVASGGVPLYVAEIAPAHLRGRVVALEQMVLCGGELVAFVADWGFARWDWEGWWRVPLGLQVLPAAVWAVGCWGWVLPSPRWLVGQGRRECAREVLVRLRGSVRAEEEMREIEREQEWERGVMQVGWGEMFRGAVGRVTALGMGVQFFQQITGTNSILYYAPTLFEKGGIRRAPTRNLATGGIGLVLFATSWIPIFIFDRLPRRTWLQLGTLGMMFSMLGIAALQSHAEQHPDDPANFSIVMFPYLFYVFFNLSWAVGSWTYAAEIFPLGMRAKGSALSTMSLWGACWVVAQATPVVEERVGWGLYIIYAGICVVALVFVRYAMVETRGRTLEEMSHIFGINRKLVSGDGVPADSEDEEGDDTKDSDSEG</sequence>
<dbReference type="Gene3D" id="1.20.1250.20">
    <property type="entry name" value="MFS general substrate transporter like domains"/>
    <property type="match status" value="1"/>
</dbReference>
<dbReference type="NCBIfam" id="TIGR00879">
    <property type="entry name" value="SP"/>
    <property type="match status" value="1"/>
</dbReference>
<keyword evidence="4 9" id="KW-0812">Transmembrane</keyword>
<dbReference type="FunFam" id="1.20.1250.20:FF:000134">
    <property type="entry name" value="MFS sugar transporter protein"/>
    <property type="match status" value="1"/>
</dbReference>
<evidence type="ECO:0000256" key="6">
    <source>
        <dbReference type="ARBA" id="ARBA00023136"/>
    </source>
</evidence>
<dbReference type="PROSITE" id="PS50850">
    <property type="entry name" value="MFS"/>
    <property type="match status" value="1"/>
</dbReference>
<feature type="transmembrane region" description="Helical" evidence="9">
    <location>
        <begin position="358"/>
        <end position="378"/>
    </location>
</feature>
<feature type="transmembrane region" description="Helical" evidence="9">
    <location>
        <begin position="456"/>
        <end position="477"/>
    </location>
</feature>
<feature type="transmembrane region" description="Helical" evidence="9">
    <location>
        <begin position="86"/>
        <end position="107"/>
    </location>
</feature>
<feature type="transmembrane region" description="Helical" evidence="9">
    <location>
        <begin position="147"/>
        <end position="165"/>
    </location>
</feature>
<accession>A0A6A6GZ29</accession>
<feature type="transmembrane region" description="Helical" evidence="9">
    <location>
        <begin position="429"/>
        <end position="450"/>
    </location>
</feature>
<dbReference type="EMBL" id="ML991832">
    <property type="protein sequence ID" value="KAF2231025.1"/>
    <property type="molecule type" value="Genomic_DNA"/>
</dbReference>
<evidence type="ECO:0000256" key="9">
    <source>
        <dbReference type="SAM" id="Phobius"/>
    </source>
</evidence>
<name>A0A6A6GZ29_VIRVR</name>
<evidence type="ECO:0000259" key="10">
    <source>
        <dbReference type="PROSITE" id="PS50850"/>
    </source>
</evidence>
<keyword evidence="5 9" id="KW-1133">Transmembrane helix</keyword>